<dbReference type="CDD" id="cd00609">
    <property type="entry name" value="AAT_like"/>
    <property type="match status" value="1"/>
</dbReference>
<evidence type="ECO:0000256" key="2">
    <source>
        <dbReference type="ARBA" id="ARBA00005384"/>
    </source>
</evidence>
<dbReference type="SMART" id="SM00345">
    <property type="entry name" value="HTH_GNTR"/>
    <property type="match status" value="1"/>
</dbReference>
<proteinExistence type="inferred from homology"/>
<feature type="domain" description="HTH gntR-type" evidence="8">
    <location>
        <begin position="11"/>
        <end position="79"/>
    </location>
</feature>
<evidence type="ECO:0000256" key="5">
    <source>
        <dbReference type="ARBA" id="ARBA00023015"/>
    </source>
</evidence>
<dbReference type="Gene3D" id="1.10.10.10">
    <property type="entry name" value="Winged helix-like DNA-binding domain superfamily/Winged helix DNA-binding domain"/>
    <property type="match status" value="1"/>
</dbReference>
<organism evidence="9 10">
    <name type="scientific">Salinicoccus sesuvii</name>
    <dbReference type="NCBI Taxonomy" id="868281"/>
    <lineage>
        <taxon>Bacteria</taxon>
        <taxon>Bacillati</taxon>
        <taxon>Bacillota</taxon>
        <taxon>Bacilli</taxon>
        <taxon>Bacillales</taxon>
        <taxon>Staphylococcaceae</taxon>
        <taxon>Salinicoccus</taxon>
    </lineage>
</organism>
<dbReference type="InterPro" id="IPR036390">
    <property type="entry name" value="WH_DNA-bd_sf"/>
</dbReference>
<keyword evidence="5" id="KW-0805">Transcription regulation</keyword>
<dbReference type="Pfam" id="PF00392">
    <property type="entry name" value="GntR"/>
    <property type="match status" value="1"/>
</dbReference>
<dbReference type="PANTHER" id="PTHR46577">
    <property type="entry name" value="HTH-TYPE TRANSCRIPTIONAL REGULATORY PROTEIN GABR"/>
    <property type="match status" value="1"/>
</dbReference>
<evidence type="ECO:0000259" key="8">
    <source>
        <dbReference type="PROSITE" id="PS50949"/>
    </source>
</evidence>
<comment type="similarity">
    <text evidence="2">In the C-terminal section; belongs to the class-I pyridoxal-phosphate-dependent aminotransferase family.</text>
</comment>
<dbReference type="InterPro" id="IPR015424">
    <property type="entry name" value="PyrdxlP-dep_Trfase"/>
</dbReference>
<dbReference type="PANTHER" id="PTHR46577:SF1">
    <property type="entry name" value="HTH-TYPE TRANSCRIPTIONAL REGULATORY PROTEIN GABR"/>
    <property type="match status" value="1"/>
</dbReference>
<dbReference type="InterPro" id="IPR000524">
    <property type="entry name" value="Tscrpt_reg_HTH_GntR"/>
</dbReference>
<evidence type="ECO:0000256" key="4">
    <source>
        <dbReference type="ARBA" id="ARBA00022898"/>
    </source>
</evidence>
<dbReference type="CDD" id="cd07377">
    <property type="entry name" value="WHTH_GntR"/>
    <property type="match status" value="1"/>
</dbReference>
<protein>
    <submittedName>
        <fullName evidence="9">PLP-dependent aminotransferase family protein</fullName>
    </submittedName>
</protein>
<sequence>MLITLDRQSDIPLFEQLYNALKSQILEGTLDSNKKLPSKRLLQADLSISQTTVEHAYQLLLDEDLIYSREKSGFYVSAIDQLRQTASPVAARIKRPKQNEQALPIDTIDTTLVQSDVLKNIAREVYTIPELLNKGDDSGETVLKEQIRQYLRINRGVTCAVDQIFIGPSTEFLLEQALYLLGHPRVTIEDPGYPVVRKVLDRLDNGMDSARVLQDGIDIDQVKALNNPVVHVTPSHQFPSGAVMSLQKRIRLLNHASSQNHYIIEDDYDSEFRYTGRPLPSLQGLDQNDRTIYMSTFSKSLYPSLRLACMVLPAALAEKYYDNALSCNVPRQMQHIVANFMVQGYLNRHINRMRKIYRKKMRDVTQWLQTFEGVEIYGDHTGMHFMLRIPGIDIESFARSHHLVHGNVYSETGVLSDTVVIGIGEKDTGEIIKILDAFLKDCQTSAVKKSP</sequence>
<evidence type="ECO:0000256" key="6">
    <source>
        <dbReference type="ARBA" id="ARBA00023125"/>
    </source>
</evidence>
<dbReference type="Proteomes" id="UP001595637">
    <property type="component" value="Unassembled WGS sequence"/>
</dbReference>
<evidence type="ECO:0000256" key="7">
    <source>
        <dbReference type="ARBA" id="ARBA00023163"/>
    </source>
</evidence>
<keyword evidence="6" id="KW-0238">DNA-binding</keyword>
<reference evidence="10" key="1">
    <citation type="journal article" date="2019" name="Int. J. Syst. Evol. Microbiol.">
        <title>The Global Catalogue of Microorganisms (GCM) 10K type strain sequencing project: providing services to taxonomists for standard genome sequencing and annotation.</title>
        <authorList>
            <consortium name="The Broad Institute Genomics Platform"/>
            <consortium name="The Broad Institute Genome Sequencing Center for Infectious Disease"/>
            <person name="Wu L."/>
            <person name="Ma J."/>
        </authorList>
    </citation>
    <scope>NUCLEOTIDE SEQUENCE [LARGE SCALE GENOMIC DNA]</scope>
    <source>
        <strain evidence="10">CCM 7756</strain>
    </source>
</reference>
<accession>A0ABV7N353</accession>
<keyword evidence="7" id="KW-0804">Transcription</keyword>
<dbReference type="SUPFAM" id="SSF53383">
    <property type="entry name" value="PLP-dependent transferases"/>
    <property type="match status" value="1"/>
</dbReference>
<dbReference type="GO" id="GO:0008483">
    <property type="term" value="F:transaminase activity"/>
    <property type="evidence" value="ECO:0007669"/>
    <property type="project" value="UniProtKB-KW"/>
</dbReference>
<comment type="cofactor">
    <cofactor evidence="1">
        <name>pyridoxal 5'-phosphate</name>
        <dbReference type="ChEBI" id="CHEBI:597326"/>
    </cofactor>
</comment>
<keyword evidence="3 9" id="KW-0808">Transferase</keyword>
<dbReference type="RefSeq" id="WP_380651080.1">
    <property type="nucleotide sequence ID" value="NZ_JBHRVQ010000001.1"/>
</dbReference>
<dbReference type="InterPro" id="IPR015421">
    <property type="entry name" value="PyrdxlP-dep_Trfase_major"/>
</dbReference>
<name>A0ABV7N353_9STAP</name>
<evidence type="ECO:0000313" key="9">
    <source>
        <dbReference type="EMBL" id="MFC3387339.1"/>
    </source>
</evidence>
<keyword evidence="3 9" id="KW-0032">Aminotransferase</keyword>
<dbReference type="PROSITE" id="PS50949">
    <property type="entry name" value="HTH_GNTR"/>
    <property type="match status" value="1"/>
</dbReference>
<gene>
    <name evidence="9" type="ORF">ACFOEO_01845</name>
</gene>
<dbReference type="InterPro" id="IPR051446">
    <property type="entry name" value="HTH_trans_reg/aminotransferase"/>
</dbReference>
<evidence type="ECO:0000313" key="10">
    <source>
        <dbReference type="Proteomes" id="UP001595637"/>
    </source>
</evidence>
<dbReference type="InterPro" id="IPR036388">
    <property type="entry name" value="WH-like_DNA-bd_sf"/>
</dbReference>
<comment type="caution">
    <text evidence="9">The sequence shown here is derived from an EMBL/GenBank/DDBJ whole genome shotgun (WGS) entry which is preliminary data.</text>
</comment>
<keyword evidence="4" id="KW-0663">Pyridoxal phosphate</keyword>
<dbReference type="Pfam" id="PF00155">
    <property type="entry name" value="Aminotran_1_2"/>
    <property type="match status" value="1"/>
</dbReference>
<dbReference type="SUPFAM" id="SSF46785">
    <property type="entry name" value="Winged helix' DNA-binding domain"/>
    <property type="match status" value="1"/>
</dbReference>
<evidence type="ECO:0000256" key="1">
    <source>
        <dbReference type="ARBA" id="ARBA00001933"/>
    </source>
</evidence>
<keyword evidence="10" id="KW-1185">Reference proteome</keyword>
<evidence type="ECO:0000256" key="3">
    <source>
        <dbReference type="ARBA" id="ARBA00022576"/>
    </source>
</evidence>
<dbReference type="EMBL" id="JBHRVQ010000001">
    <property type="protein sequence ID" value="MFC3387339.1"/>
    <property type="molecule type" value="Genomic_DNA"/>
</dbReference>
<dbReference type="InterPro" id="IPR004839">
    <property type="entry name" value="Aminotransferase_I/II_large"/>
</dbReference>
<dbReference type="Gene3D" id="3.40.640.10">
    <property type="entry name" value="Type I PLP-dependent aspartate aminotransferase-like (Major domain)"/>
    <property type="match status" value="1"/>
</dbReference>